<keyword evidence="2" id="KW-0547">Nucleotide-binding</keyword>
<dbReference type="GO" id="GO:0016887">
    <property type="term" value="F:ATP hydrolysis activity"/>
    <property type="evidence" value="ECO:0007669"/>
    <property type="project" value="InterPro"/>
</dbReference>
<sequence>MLSHNSLRYSKNLPCTININSLHTLLFSREEKSISNGYEYKCVMILEVHNLNVIYDEGNSRIIKAVNDVSFGVEKGEILGIIGESGSGKTTLISAILRAIRPPGKIISGKVIFNGMDIFSMTIDEFRKLLWKDISYVPQASQNALNPVLPISEIFYHEAISHGEADKKRVIERASELLKLVGLDPARVLKMYPFQLSGGMKQRVMIALSLLLNPKLILMDEPTSALDMLNQELLLKLIKNINQEMGVTIVYVTHDILNIAQIANRLLVMYKGYVMEEGKTEEIIKSPLNPYTSLLVSSIPSLKGEVKVINVPLDEPLVSKEKGCPFLARCSKAFGRCKEELPEIRLVYDRKVRCHLYGSNGA</sequence>
<dbReference type="Pfam" id="PF08352">
    <property type="entry name" value="oligo_HPY"/>
    <property type="match status" value="1"/>
</dbReference>
<evidence type="ECO:0000256" key="3">
    <source>
        <dbReference type="ARBA" id="ARBA00022840"/>
    </source>
</evidence>
<dbReference type="SUPFAM" id="SSF52540">
    <property type="entry name" value="P-loop containing nucleoside triphosphate hydrolases"/>
    <property type="match status" value="1"/>
</dbReference>
<dbReference type="InterPro" id="IPR003439">
    <property type="entry name" value="ABC_transporter-like_ATP-bd"/>
</dbReference>
<evidence type="ECO:0000313" key="6">
    <source>
        <dbReference type="Proteomes" id="UP000076770"/>
    </source>
</evidence>
<dbReference type="CDD" id="cd03257">
    <property type="entry name" value="ABC_NikE_OppD_transporters"/>
    <property type="match status" value="1"/>
</dbReference>
<proteinExistence type="predicted"/>
<dbReference type="NCBIfam" id="TIGR01727">
    <property type="entry name" value="oligo_HPY"/>
    <property type="match status" value="1"/>
</dbReference>
<dbReference type="AlphaFoldDB" id="A0A157T620"/>
<dbReference type="PATRIC" id="fig|2287.9.peg.2931"/>
<evidence type="ECO:0000259" key="4">
    <source>
        <dbReference type="PROSITE" id="PS50893"/>
    </source>
</evidence>
<dbReference type="InterPro" id="IPR003593">
    <property type="entry name" value="AAA+_ATPase"/>
</dbReference>
<dbReference type="PANTHER" id="PTHR43067:SF3">
    <property type="entry name" value="MALTOSE ABC TRANSPORTER, ATP-BINDING PROTEIN"/>
    <property type="match status" value="1"/>
</dbReference>
<dbReference type="Proteomes" id="UP000076770">
    <property type="component" value="Chromosome i"/>
</dbReference>
<feature type="domain" description="ABC transporter" evidence="4">
    <location>
        <begin position="48"/>
        <end position="296"/>
    </location>
</feature>
<keyword evidence="1" id="KW-0813">Transport</keyword>
<dbReference type="InterPro" id="IPR017871">
    <property type="entry name" value="ABC_transporter-like_CS"/>
</dbReference>
<evidence type="ECO:0000256" key="2">
    <source>
        <dbReference type="ARBA" id="ARBA00022741"/>
    </source>
</evidence>
<reference evidence="6" key="1">
    <citation type="submission" date="2016-04" db="EMBL/GenBank/DDBJ databases">
        <authorList>
            <person name="Shah S.A."/>
            <person name="Garrett R.A."/>
        </authorList>
    </citation>
    <scope>NUCLEOTIDE SEQUENCE [LARGE SCALE GENOMIC DNA]</scope>
    <source>
        <strain evidence="6">ATCC 35091 / DSM 1616 / JCM 8930 / NBRC 15331 / P1</strain>
    </source>
</reference>
<dbReference type="Pfam" id="PF00005">
    <property type="entry name" value="ABC_tran"/>
    <property type="match status" value="1"/>
</dbReference>
<dbReference type="Gene3D" id="3.40.50.300">
    <property type="entry name" value="P-loop containing nucleotide triphosphate hydrolases"/>
    <property type="match status" value="1"/>
</dbReference>
<dbReference type="GO" id="GO:0005524">
    <property type="term" value="F:ATP binding"/>
    <property type="evidence" value="ECO:0007669"/>
    <property type="project" value="UniProtKB-KW"/>
</dbReference>
<gene>
    <name evidence="5" type="ORF">SSOP1_2794</name>
</gene>
<dbReference type="EMBL" id="LT549890">
    <property type="protein sequence ID" value="SAI86348.1"/>
    <property type="molecule type" value="Genomic_DNA"/>
</dbReference>
<dbReference type="PANTHER" id="PTHR43067">
    <property type="entry name" value="OLIGOPEPTIDE/DIPEPTIDE ABC TRANSPORTER, ATPASE SUBUNIT"/>
    <property type="match status" value="1"/>
</dbReference>
<name>A0A157T620_SACSO</name>
<dbReference type="PROSITE" id="PS00211">
    <property type="entry name" value="ABC_TRANSPORTER_1"/>
    <property type="match status" value="1"/>
</dbReference>
<accession>A0A157T620</accession>
<dbReference type="InterPro" id="IPR013563">
    <property type="entry name" value="Oligopep_ABC_C"/>
</dbReference>
<evidence type="ECO:0000256" key="1">
    <source>
        <dbReference type="ARBA" id="ARBA00022448"/>
    </source>
</evidence>
<organism evidence="5 6">
    <name type="scientific">Saccharolobus solfataricus</name>
    <name type="common">Sulfolobus solfataricus</name>
    <dbReference type="NCBI Taxonomy" id="2287"/>
    <lineage>
        <taxon>Archaea</taxon>
        <taxon>Thermoproteota</taxon>
        <taxon>Thermoprotei</taxon>
        <taxon>Sulfolobales</taxon>
        <taxon>Sulfolobaceae</taxon>
        <taxon>Saccharolobus</taxon>
    </lineage>
</organism>
<dbReference type="PROSITE" id="PS50893">
    <property type="entry name" value="ABC_TRANSPORTER_2"/>
    <property type="match status" value="1"/>
</dbReference>
<evidence type="ECO:0000313" key="5">
    <source>
        <dbReference type="EMBL" id="SAI86348.1"/>
    </source>
</evidence>
<dbReference type="InterPro" id="IPR027417">
    <property type="entry name" value="P-loop_NTPase"/>
</dbReference>
<dbReference type="GO" id="GO:0015833">
    <property type="term" value="P:peptide transport"/>
    <property type="evidence" value="ECO:0007669"/>
    <property type="project" value="InterPro"/>
</dbReference>
<keyword evidence="3 5" id="KW-0067">ATP-binding</keyword>
<protein>
    <submittedName>
        <fullName evidence="5">ABC transporter ATP-binding protein</fullName>
    </submittedName>
</protein>
<dbReference type="SMART" id="SM00382">
    <property type="entry name" value="AAA"/>
    <property type="match status" value="1"/>
</dbReference>